<keyword evidence="2" id="KW-1185">Reference proteome</keyword>
<dbReference type="Proteomes" id="UP000295277">
    <property type="component" value="Unassembled WGS sequence"/>
</dbReference>
<name>A0A4R1YUK5_9RHOB</name>
<dbReference type="EMBL" id="SLVM01000010">
    <property type="protein sequence ID" value="TCM84769.1"/>
    <property type="molecule type" value="Genomic_DNA"/>
</dbReference>
<evidence type="ECO:0000313" key="1">
    <source>
        <dbReference type="EMBL" id="TCM84769.1"/>
    </source>
</evidence>
<proteinExistence type="predicted"/>
<evidence type="ECO:0000313" key="2">
    <source>
        <dbReference type="Proteomes" id="UP000295277"/>
    </source>
</evidence>
<protein>
    <submittedName>
        <fullName evidence="1">Uncharacterized protein</fullName>
    </submittedName>
</protein>
<comment type="caution">
    <text evidence="1">The sequence shown here is derived from an EMBL/GenBank/DDBJ whole genome shotgun (WGS) entry which is preliminary data.</text>
</comment>
<organism evidence="1 2">
    <name type="scientific">Rhodovulum steppense</name>
    <dbReference type="NCBI Taxonomy" id="540251"/>
    <lineage>
        <taxon>Bacteria</taxon>
        <taxon>Pseudomonadati</taxon>
        <taxon>Pseudomonadota</taxon>
        <taxon>Alphaproteobacteria</taxon>
        <taxon>Rhodobacterales</taxon>
        <taxon>Paracoccaceae</taxon>
        <taxon>Rhodovulum</taxon>
    </lineage>
</organism>
<dbReference type="RefSeq" id="WP_165899204.1">
    <property type="nucleotide sequence ID" value="NZ_SLVM01000010.1"/>
</dbReference>
<gene>
    <name evidence="1" type="ORF">EV216_11087</name>
</gene>
<accession>A0A4R1YUK5</accession>
<reference evidence="1 2" key="1">
    <citation type="submission" date="2019-03" db="EMBL/GenBank/DDBJ databases">
        <title>Genomic Encyclopedia of Type Strains, Phase IV (KMG-IV): sequencing the most valuable type-strain genomes for metagenomic binning, comparative biology and taxonomic classification.</title>
        <authorList>
            <person name="Goeker M."/>
        </authorList>
    </citation>
    <scope>NUCLEOTIDE SEQUENCE [LARGE SCALE GENOMIC DNA]</scope>
    <source>
        <strain evidence="1 2">DSM 21153</strain>
    </source>
</reference>
<dbReference type="AlphaFoldDB" id="A0A4R1YUK5"/>
<sequence length="161" mass="16643">MSLSKFPAVMPQAAAAVIEAADALRYIQSSTGDLRLRDIDRANDAMRAAKSLCLSALVEGQKQPAASAAFMASIGGPGTLAEFAGHLAQIDAAATTWNDAWSGWLDTLEVSDLIQSATLDRDGIETRYIARTEVIGDAKAAPLRGSQALADLVAALAGVGA</sequence>